<name>A0A5B2VI83_9HYPH</name>
<dbReference type="OrthoDB" id="7276624at2"/>
<gene>
    <name evidence="2" type="ORF">F0L46_07850</name>
</gene>
<comment type="caution">
    <text evidence="2">The sequence shown here is derived from an EMBL/GenBank/DDBJ whole genome shotgun (WGS) entry which is preliminary data.</text>
</comment>
<reference evidence="2 3" key="2">
    <citation type="submission" date="2019-09" db="EMBL/GenBank/DDBJ databases">
        <authorList>
            <person name="Jin C."/>
        </authorList>
    </citation>
    <scope>NUCLEOTIDE SEQUENCE [LARGE SCALE GENOMIC DNA]</scope>
    <source>
        <strain evidence="2 3">BN140002</strain>
    </source>
</reference>
<dbReference type="NCBIfam" id="TIGR01552">
    <property type="entry name" value="phd_fam"/>
    <property type="match status" value="1"/>
</dbReference>
<evidence type="ECO:0000313" key="2">
    <source>
        <dbReference type="EMBL" id="KAA2237897.1"/>
    </source>
</evidence>
<dbReference type="SUPFAM" id="SSF143120">
    <property type="entry name" value="YefM-like"/>
    <property type="match status" value="1"/>
</dbReference>
<organism evidence="2 3">
    <name type="scientific">Salinarimonas soli</name>
    <dbReference type="NCBI Taxonomy" id="1638099"/>
    <lineage>
        <taxon>Bacteria</taxon>
        <taxon>Pseudomonadati</taxon>
        <taxon>Pseudomonadota</taxon>
        <taxon>Alphaproteobacteria</taxon>
        <taxon>Hyphomicrobiales</taxon>
        <taxon>Salinarimonadaceae</taxon>
        <taxon>Salinarimonas</taxon>
    </lineage>
</organism>
<keyword evidence="3" id="KW-1185">Reference proteome</keyword>
<accession>A0A5B2VI83</accession>
<dbReference type="InterPro" id="IPR036165">
    <property type="entry name" value="YefM-like_sf"/>
</dbReference>
<reference evidence="2 3" key="1">
    <citation type="submission" date="2019-09" db="EMBL/GenBank/DDBJ databases">
        <title>Salinarimonas rosea gen. nov., sp. nov., a new member of the a-2 subgroup of the Proteobacteria.</title>
        <authorList>
            <person name="Liu J."/>
        </authorList>
    </citation>
    <scope>NUCLEOTIDE SEQUENCE [LARGE SCALE GENOMIC DNA]</scope>
    <source>
        <strain evidence="2 3">BN140002</strain>
    </source>
</reference>
<dbReference type="AlphaFoldDB" id="A0A5B2VI83"/>
<dbReference type="EMBL" id="VUOA01000017">
    <property type="protein sequence ID" value="KAA2237897.1"/>
    <property type="molecule type" value="Genomic_DNA"/>
</dbReference>
<comment type="similarity">
    <text evidence="1">Belongs to the phD/YefM antitoxin family.</text>
</comment>
<evidence type="ECO:0000313" key="3">
    <source>
        <dbReference type="Proteomes" id="UP000323142"/>
    </source>
</evidence>
<evidence type="ECO:0000256" key="1">
    <source>
        <dbReference type="ARBA" id="ARBA00009981"/>
    </source>
</evidence>
<proteinExistence type="inferred from homology"/>
<dbReference type="RefSeq" id="WP_149816508.1">
    <property type="nucleotide sequence ID" value="NZ_VUOA01000017.1"/>
</dbReference>
<protein>
    <submittedName>
        <fullName evidence="2">Type II toxin-antitoxin system prevent-host-death family antitoxin</fullName>
    </submittedName>
</protein>
<dbReference type="Gene3D" id="3.40.1620.10">
    <property type="entry name" value="YefM-like domain"/>
    <property type="match status" value="1"/>
</dbReference>
<dbReference type="Proteomes" id="UP000323142">
    <property type="component" value="Unassembled WGS sequence"/>
</dbReference>
<sequence length="79" mass="8769">MRRVSAADANRHVSKLMRAAMAGETVIVTDRGRPAVKIEAIRPAPGDEKPSEAFAAFLDELRSRPVLNGDRLTRDDFYD</sequence>